<keyword evidence="6 10" id="KW-0808">Transferase</keyword>
<dbReference type="EC" id="2.4.1.25" evidence="3"/>
<sequence length="687" mass="75218">MVHRRLKRAALSSSVDRRTLYRKEARNGGKSGIRSDIECPRGNGRARLRDAGLPCGTLCAHMTTRAEERELIREALRLLDVDRFALALHDPSFPADPDEDIGRGSPYGYAAARFFRFARDLGFSAILLGPQGDLSEGNASPYDGACFSRATVSIALGPLVRDPAWEGLLRPETLASLVADRPLGPAGRAHHRYASAAVRCALDEAFASFREKRRRGTLAPALASFAERLEPWRARNIDWIERDALYERLAREHGSGHFKDWPALDARLFAPLPGDEAAAAARLATLRSRDAQAIEAHAFRQLLAREQHAALRVVLHSLDLVLYGDLAIGFAPQDEWSNLSILLSGYRMGAPPSRTNPEGQPWGYPVLDPACARGAARTFLRARMTAMFEAYDGVRIDHPHGLVDPWVYDATAADPLAAVQRGARLRSSPDLPDHPRLAAFAIPRPSQIDRDLPRYADGWVRALDAAQGDDYGTLFDALVEAAQARGRAADTLFCEVLSTLPAPVAAVLARHGLGRFRVTQKANLDDPRDVYRSENAEPADWIMMGTHDTPSMWELAASWRAEDTRAAQAAYLARRLGAPGLSAELVRDAGLLVAAKLADALASDARSAMVFFADLFGLRERYNVPGTISDDNWSLRVPVGWETGYFEARRRGEALDLRRSLALALRARAAGATGDLETLAARLSALP</sequence>
<dbReference type="PANTHER" id="PTHR32438">
    <property type="entry name" value="4-ALPHA-GLUCANOTRANSFERASE DPE1, CHLOROPLASTIC/AMYLOPLASTIC"/>
    <property type="match status" value="1"/>
</dbReference>
<evidence type="ECO:0000256" key="4">
    <source>
        <dbReference type="ARBA" id="ARBA00020295"/>
    </source>
</evidence>
<dbReference type="SUPFAM" id="SSF51445">
    <property type="entry name" value="(Trans)glycosidases"/>
    <property type="match status" value="1"/>
</dbReference>
<dbReference type="GO" id="GO:0005975">
    <property type="term" value="P:carbohydrate metabolic process"/>
    <property type="evidence" value="ECO:0007669"/>
    <property type="project" value="InterPro"/>
</dbReference>
<evidence type="ECO:0000256" key="9">
    <source>
        <dbReference type="ARBA" id="ARBA00031501"/>
    </source>
</evidence>
<gene>
    <name evidence="10" type="ORF">E8A74_50410</name>
</gene>
<dbReference type="Gene3D" id="3.20.20.80">
    <property type="entry name" value="Glycosidases"/>
    <property type="match status" value="1"/>
</dbReference>
<evidence type="ECO:0000256" key="7">
    <source>
        <dbReference type="ARBA" id="ARBA00023277"/>
    </source>
</evidence>
<comment type="catalytic activity">
    <reaction evidence="1">
        <text>Transfers a segment of a (1-&gt;4)-alpha-D-glucan to a new position in an acceptor, which may be glucose or a (1-&gt;4)-alpha-D-glucan.</text>
        <dbReference type="EC" id="2.4.1.25"/>
    </reaction>
</comment>
<keyword evidence="7" id="KW-0119">Carbohydrate metabolism</keyword>
<dbReference type="PANTHER" id="PTHR32438:SF5">
    <property type="entry name" value="4-ALPHA-GLUCANOTRANSFERASE DPE1, CHLOROPLASTIC_AMYLOPLASTIC"/>
    <property type="match status" value="1"/>
</dbReference>
<evidence type="ECO:0000256" key="2">
    <source>
        <dbReference type="ARBA" id="ARBA00005684"/>
    </source>
</evidence>
<organism evidence="10 11">
    <name type="scientific">Polyangium fumosum</name>
    <dbReference type="NCBI Taxonomy" id="889272"/>
    <lineage>
        <taxon>Bacteria</taxon>
        <taxon>Pseudomonadati</taxon>
        <taxon>Myxococcota</taxon>
        <taxon>Polyangia</taxon>
        <taxon>Polyangiales</taxon>
        <taxon>Polyangiaceae</taxon>
        <taxon>Polyangium</taxon>
    </lineage>
</organism>
<dbReference type="OrthoDB" id="5377304at2"/>
<keyword evidence="5" id="KW-0328">Glycosyltransferase</keyword>
<evidence type="ECO:0000313" key="10">
    <source>
        <dbReference type="EMBL" id="TKC92107.1"/>
    </source>
</evidence>
<dbReference type="InterPro" id="IPR003385">
    <property type="entry name" value="Glyco_hydro_77"/>
</dbReference>
<proteinExistence type="inferred from homology"/>
<keyword evidence="11" id="KW-1185">Reference proteome</keyword>
<evidence type="ECO:0000256" key="8">
    <source>
        <dbReference type="ARBA" id="ARBA00031423"/>
    </source>
</evidence>
<comment type="similarity">
    <text evidence="2">Belongs to the disproportionating enzyme family.</text>
</comment>
<dbReference type="AlphaFoldDB" id="A0A4U1IEP5"/>
<accession>A0A4U1IEP5</accession>
<comment type="caution">
    <text evidence="10">The sequence shown here is derived from an EMBL/GenBank/DDBJ whole genome shotgun (WGS) entry which is preliminary data.</text>
</comment>
<evidence type="ECO:0000256" key="3">
    <source>
        <dbReference type="ARBA" id="ARBA00012560"/>
    </source>
</evidence>
<dbReference type="Proteomes" id="UP000309215">
    <property type="component" value="Unassembled WGS sequence"/>
</dbReference>
<evidence type="ECO:0000256" key="6">
    <source>
        <dbReference type="ARBA" id="ARBA00022679"/>
    </source>
</evidence>
<dbReference type="Pfam" id="PF02446">
    <property type="entry name" value="Glyco_hydro_77"/>
    <property type="match status" value="1"/>
</dbReference>
<protein>
    <recommendedName>
        <fullName evidence="4">4-alpha-glucanotransferase</fullName>
        <ecNumber evidence="3">2.4.1.25</ecNumber>
    </recommendedName>
    <alternativeName>
        <fullName evidence="8">Amylomaltase</fullName>
    </alternativeName>
    <alternativeName>
        <fullName evidence="9">Disproportionating enzyme</fullName>
    </alternativeName>
</protein>
<dbReference type="EMBL" id="SSMQ01000138">
    <property type="protein sequence ID" value="TKC92107.1"/>
    <property type="molecule type" value="Genomic_DNA"/>
</dbReference>
<reference evidence="10 11" key="1">
    <citation type="submission" date="2019-04" db="EMBL/GenBank/DDBJ databases">
        <authorList>
            <person name="Li Y."/>
            <person name="Wang J."/>
        </authorList>
    </citation>
    <scope>NUCLEOTIDE SEQUENCE [LARGE SCALE GENOMIC DNA]</scope>
    <source>
        <strain evidence="10 11">DSM 14668</strain>
    </source>
</reference>
<evidence type="ECO:0000313" key="11">
    <source>
        <dbReference type="Proteomes" id="UP000309215"/>
    </source>
</evidence>
<name>A0A4U1IEP5_9BACT</name>
<evidence type="ECO:0000256" key="5">
    <source>
        <dbReference type="ARBA" id="ARBA00022676"/>
    </source>
</evidence>
<dbReference type="GO" id="GO:0004134">
    <property type="term" value="F:4-alpha-glucanotransferase activity"/>
    <property type="evidence" value="ECO:0007669"/>
    <property type="project" value="UniProtKB-EC"/>
</dbReference>
<evidence type="ECO:0000256" key="1">
    <source>
        <dbReference type="ARBA" id="ARBA00000439"/>
    </source>
</evidence>
<dbReference type="InterPro" id="IPR017853">
    <property type="entry name" value="GH"/>
</dbReference>